<evidence type="ECO:0000313" key="2">
    <source>
        <dbReference type="Proteomes" id="UP000266861"/>
    </source>
</evidence>
<reference evidence="1 2" key="1">
    <citation type="submission" date="2018-08" db="EMBL/GenBank/DDBJ databases">
        <title>Genome and evolution of the arbuscular mycorrhizal fungus Diversispora epigaea (formerly Glomus versiforme) and its bacterial endosymbionts.</title>
        <authorList>
            <person name="Sun X."/>
            <person name="Fei Z."/>
            <person name="Harrison M."/>
        </authorList>
    </citation>
    <scope>NUCLEOTIDE SEQUENCE [LARGE SCALE GENOMIC DNA]</scope>
    <source>
        <strain evidence="1 2">IT104</strain>
    </source>
</reference>
<dbReference type="AlphaFoldDB" id="A0A397J4J5"/>
<accession>A0A397J4J5</accession>
<organism evidence="1 2">
    <name type="scientific">Diversispora epigaea</name>
    <dbReference type="NCBI Taxonomy" id="1348612"/>
    <lineage>
        <taxon>Eukaryota</taxon>
        <taxon>Fungi</taxon>
        <taxon>Fungi incertae sedis</taxon>
        <taxon>Mucoromycota</taxon>
        <taxon>Glomeromycotina</taxon>
        <taxon>Glomeromycetes</taxon>
        <taxon>Diversisporales</taxon>
        <taxon>Diversisporaceae</taxon>
        <taxon>Diversispora</taxon>
    </lineage>
</organism>
<protein>
    <submittedName>
        <fullName evidence="1">Uncharacterized protein</fullName>
    </submittedName>
</protein>
<gene>
    <name evidence="1" type="ORF">Glove_117g519</name>
</gene>
<dbReference type="Proteomes" id="UP000266861">
    <property type="component" value="Unassembled WGS sequence"/>
</dbReference>
<evidence type="ECO:0000313" key="1">
    <source>
        <dbReference type="EMBL" id="RHZ81902.1"/>
    </source>
</evidence>
<dbReference type="OrthoDB" id="2409716at2759"/>
<comment type="caution">
    <text evidence="1">The sequence shown here is derived from an EMBL/GenBank/DDBJ whole genome shotgun (WGS) entry which is preliminary data.</text>
</comment>
<dbReference type="EMBL" id="PQFF01000109">
    <property type="protein sequence ID" value="RHZ81902.1"/>
    <property type="molecule type" value="Genomic_DNA"/>
</dbReference>
<dbReference type="STRING" id="1348612.A0A397J4J5"/>
<keyword evidence="2" id="KW-1185">Reference proteome</keyword>
<sequence length="147" mass="16984">MEIDILEFAHLAENEKEALKALKNMVDVHSIACKAEGEREIANATIINYEMAEILENKPKKILEEMQALKRFRISECYRLPSESLTEEFITDYGVYDEMKWFRNLWKLRDAGTNNGTIHVVKTNLALTQLLKFQFSIASDSTNCVNH</sequence>
<proteinExistence type="predicted"/>
<name>A0A397J4J5_9GLOM</name>